<reference evidence="2" key="1">
    <citation type="submission" date="2013-08" db="EMBL/GenBank/DDBJ databases">
        <authorList>
            <person name="Mendez C."/>
            <person name="Richter M."/>
            <person name="Ferrer M."/>
            <person name="Sanchez J."/>
        </authorList>
    </citation>
    <scope>NUCLEOTIDE SEQUENCE</scope>
</reference>
<feature type="non-terminal residue" evidence="2">
    <location>
        <position position="90"/>
    </location>
</feature>
<dbReference type="GO" id="GO:0004803">
    <property type="term" value="F:transposase activity"/>
    <property type="evidence" value="ECO:0007669"/>
    <property type="project" value="InterPro"/>
</dbReference>
<sequence length="90" mass="9777">MTLAAMLTELPRHRDVGARRNAKGHQESWIGYKLHIDTADGEIPISCLLTAASVHDSQLAIPLATMTAARVPNLYDLTDSADDDAAIKQH</sequence>
<dbReference type="EMBL" id="AUZY01011744">
    <property type="protein sequence ID" value="EQD33179.1"/>
    <property type="molecule type" value="Genomic_DNA"/>
</dbReference>
<dbReference type="GO" id="GO:0006313">
    <property type="term" value="P:DNA transposition"/>
    <property type="evidence" value="ECO:0007669"/>
    <property type="project" value="InterPro"/>
</dbReference>
<protein>
    <submittedName>
        <fullName evidence="2">Transposase, IS4 family protein</fullName>
    </submittedName>
</protein>
<dbReference type="AlphaFoldDB" id="T0ZWZ4"/>
<dbReference type="GO" id="GO:0003677">
    <property type="term" value="F:DNA binding"/>
    <property type="evidence" value="ECO:0007669"/>
    <property type="project" value="InterPro"/>
</dbReference>
<reference evidence="2" key="2">
    <citation type="journal article" date="2014" name="ISME J.">
        <title>Microbial stratification in low pH oxic and suboxic macroscopic growths along an acid mine drainage.</title>
        <authorList>
            <person name="Mendez-Garcia C."/>
            <person name="Mesa V."/>
            <person name="Sprenger R.R."/>
            <person name="Richter M."/>
            <person name="Diez M.S."/>
            <person name="Solano J."/>
            <person name="Bargiela R."/>
            <person name="Golyshina O.V."/>
            <person name="Manteca A."/>
            <person name="Ramos J.L."/>
            <person name="Gallego J.R."/>
            <person name="Llorente I."/>
            <person name="Martins Dos Santos V.A."/>
            <person name="Jensen O.N."/>
            <person name="Pelaez A.I."/>
            <person name="Sanchez J."/>
            <person name="Ferrer M."/>
        </authorList>
    </citation>
    <scope>NUCLEOTIDE SEQUENCE</scope>
</reference>
<feature type="domain" description="Transposase IS4-like" evidence="1">
    <location>
        <begin position="13"/>
        <end position="72"/>
    </location>
</feature>
<evidence type="ECO:0000259" key="1">
    <source>
        <dbReference type="Pfam" id="PF01609"/>
    </source>
</evidence>
<gene>
    <name evidence="2" type="ORF">B1B_17577</name>
</gene>
<comment type="caution">
    <text evidence="2">The sequence shown here is derived from an EMBL/GenBank/DDBJ whole genome shotgun (WGS) entry which is preliminary data.</text>
</comment>
<accession>T0ZWZ4</accession>
<organism evidence="2">
    <name type="scientific">mine drainage metagenome</name>
    <dbReference type="NCBI Taxonomy" id="410659"/>
    <lineage>
        <taxon>unclassified sequences</taxon>
        <taxon>metagenomes</taxon>
        <taxon>ecological metagenomes</taxon>
    </lineage>
</organism>
<proteinExistence type="predicted"/>
<dbReference type="Pfam" id="PF01609">
    <property type="entry name" value="DDE_Tnp_1"/>
    <property type="match status" value="1"/>
</dbReference>
<name>T0ZWZ4_9ZZZZ</name>
<evidence type="ECO:0000313" key="2">
    <source>
        <dbReference type="EMBL" id="EQD33179.1"/>
    </source>
</evidence>
<dbReference type="InterPro" id="IPR002559">
    <property type="entry name" value="Transposase_11"/>
</dbReference>